<dbReference type="Proteomes" id="UP001501353">
    <property type="component" value="Unassembled WGS sequence"/>
</dbReference>
<sequence>MAAEDFFARWARKPAPVESIAPLRPVESVTPAEPVAPPTLEDAAALTMSSDFTPFVARGIDEAVKRLALKKLFADPHFNIMDGLDTYIEDYNTFVPMTAEMVAELNHAKLLMNPLAHLEKPFMQMLETPPTAVVVEEVADASVDESESIEDEDTVAEAEVMVAPAEDAPGVAADLDDDRALLPADRETPVLSEPSMVLPTGIAVDRS</sequence>
<organism evidence="1 2">
    <name type="scientific">Actimicrobium antarcticum</name>
    <dbReference type="NCBI Taxonomy" id="1051899"/>
    <lineage>
        <taxon>Bacteria</taxon>
        <taxon>Pseudomonadati</taxon>
        <taxon>Pseudomonadota</taxon>
        <taxon>Betaproteobacteria</taxon>
        <taxon>Burkholderiales</taxon>
        <taxon>Oxalobacteraceae</taxon>
        <taxon>Actimicrobium</taxon>
    </lineage>
</organism>
<dbReference type="EMBL" id="BAAAZE010000007">
    <property type="protein sequence ID" value="GAA4018842.1"/>
    <property type="molecule type" value="Genomic_DNA"/>
</dbReference>
<keyword evidence="2" id="KW-1185">Reference proteome</keyword>
<dbReference type="InterPro" id="IPR021735">
    <property type="entry name" value="DUF3306"/>
</dbReference>
<comment type="caution">
    <text evidence="1">The sequence shown here is derived from an EMBL/GenBank/DDBJ whole genome shotgun (WGS) entry which is preliminary data.</text>
</comment>
<protein>
    <recommendedName>
        <fullName evidence="3">DUF3306 domain-containing protein</fullName>
    </recommendedName>
</protein>
<evidence type="ECO:0000313" key="1">
    <source>
        <dbReference type="EMBL" id="GAA4018842.1"/>
    </source>
</evidence>
<evidence type="ECO:0008006" key="3">
    <source>
        <dbReference type="Google" id="ProtNLM"/>
    </source>
</evidence>
<dbReference type="Pfam" id="PF11748">
    <property type="entry name" value="DUF3306"/>
    <property type="match status" value="1"/>
</dbReference>
<accession>A0ABP7SZI8</accession>
<reference evidence="2" key="1">
    <citation type="journal article" date="2019" name="Int. J. Syst. Evol. Microbiol.">
        <title>The Global Catalogue of Microorganisms (GCM) 10K type strain sequencing project: providing services to taxonomists for standard genome sequencing and annotation.</title>
        <authorList>
            <consortium name="The Broad Institute Genomics Platform"/>
            <consortium name="The Broad Institute Genome Sequencing Center for Infectious Disease"/>
            <person name="Wu L."/>
            <person name="Ma J."/>
        </authorList>
    </citation>
    <scope>NUCLEOTIDE SEQUENCE [LARGE SCALE GENOMIC DNA]</scope>
    <source>
        <strain evidence="2">JCM 16673</strain>
    </source>
</reference>
<name>A0ABP7SZI8_9BURK</name>
<evidence type="ECO:0000313" key="2">
    <source>
        <dbReference type="Proteomes" id="UP001501353"/>
    </source>
</evidence>
<proteinExistence type="predicted"/>
<gene>
    <name evidence="1" type="ORF">GCM10022212_13580</name>
</gene>